<protein>
    <recommendedName>
        <fullName evidence="4">Aminoglycoside phosphotransferase domain-containing protein</fullName>
    </recommendedName>
</protein>
<keyword evidence="3" id="KW-1185">Reference proteome</keyword>
<feature type="compositionally biased region" description="Low complexity" evidence="1">
    <location>
        <begin position="227"/>
        <end position="240"/>
    </location>
</feature>
<dbReference type="EMBL" id="CAUYUJ010000197">
    <property type="protein sequence ID" value="CAK0789214.1"/>
    <property type="molecule type" value="Genomic_DNA"/>
</dbReference>
<proteinExistence type="predicted"/>
<evidence type="ECO:0000313" key="3">
    <source>
        <dbReference type="Proteomes" id="UP001189429"/>
    </source>
</evidence>
<organism evidence="2 3">
    <name type="scientific">Prorocentrum cordatum</name>
    <dbReference type="NCBI Taxonomy" id="2364126"/>
    <lineage>
        <taxon>Eukaryota</taxon>
        <taxon>Sar</taxon>
        <taxon>Alveolata</taxon>
        <taxon>Dinophyceae</taxon>
        <taxon>Prorocentrales</taxon>
        <taxon>Prorocentraceae</taxon>
        <taxon>Prorocentrum</taxon>
    </lineage>
</organism>
<accession>A0ABN9PDJ5</accession>
<evidence type="ECO:0000313" key="2">
    <source>
        <dbReference type="EMBL" id="CAK0789214.1"/>
    </source>
</evidence>
<dbReference type="Proteomes" id="UP001189429">
    <property type="component" value="Unassembled WGS sequence"/>
</dbReference>
<feature type="region of interest" description="Disordered" evidence="1">
    <location>
        <begin position="1"/>
        <end position="20"/>
    </location>
</feature>
<sequence>MATPPRASLGSTAGSPGSRPLLVHGKSGIIQTEEMLAEHIADILPGWSGVDRSTIVVQNVSAEGGGSVYKVSADGAMPPKVALHVWDEESDDILKERTTAAALVFASAGLGPKRLAHGGDWFVEPWEGSGEPEWTDEKLVEVAELVAKVHRISPEWYEGADVHRAGMSWLLVQGSSRKPGSGDGDVLNRLRLGRSRPCQGGAAPVAAGAGAFEAPLRARPRPPGEPPASSSAAAAPGLPSWVTVGRDAGSTDLRLRRCASTGA</sequence>
<name>A0ABN9PDJ5_9DINO</name>
<gene>
    <name evidence="2" type="ORF">PCOR1329_LOCUS848</name>
</gene>
<evidence type="ECO:0008006" key="4">
    <source>
        <dbReference type="Google" id="ProtNLM"/>
    </source>
</evidence>
<feature type="region of interest" description="Disordered" evidence="1">
    <location>
        <begin position="215"/>
        <end position="246"/>
    </location>
</feature>
<evidence type="ECO:0000256" key="1">
    <source>
        <dbReference type="SAM" id="MobiDB-lite"/>
    </source>
</evidence>
<comment type="caution">
    <text evidence="2">The sequence shown here is derived from an EMBL/GenBank/DDBJ whole genome shotgun (WGS) entry which is preliminary data.</text>
</comment>
<reference evidence="2" key="1">
    <citation type="submission" date="2023-10" db="EMBL/GenBank/DDBJ databases">
        <authorList>
            <person name="Chen Y."/>
            <person name="Shah S."/>
            <person name="Dougan E. K."/>
            <person name="Thang M."/>
            <person name="Chan C."/>
        </authorList>
    </citation>
    <scope>NUCLEOTIDE SEQUENCE [LARGE SCALE GENOMIC DNA]</scope>
</reference>